<comment type="caution">
    <text evidence="1">The sequence shown here is derived from an EMBL/GenBank/DDBJ whole genome shotgun (WGS) entry which is preliminary data.</text>
</comment>
<accession>A0ABD1D822</accession>
<organism evidence="1 2">
    <name type="scientific">Culex pipiens pipiens</name>
    <name type="common">Northern house mosquito</name>
    <dbReference type="NCBI Taxonomy" id="38569"/>
    <lineage>
        <taxon>Eukaryota</taxon>
        <taxon>Metazoa</taxon>
        <taxon>Ecdysozoa</taxon>
        <taxon>Arthropoda</taxon>
        <taxon>Hexapoda</taxon>
        <taxon>Insecta</taxon>
        <taxon>Pterygota</taxon>
        <taxon>Neoptera</taxon>
        <taxon>Endopterygota</taxon>
        <taxon>Diptera</taxon>
        <taxon>Nematocera</taxon>
        <taxon>Culicoidea</taxon>
        <taxon>Culicidae</taxon>
        <taxon>Culicinae</taxon>
        <taxon>Culicini</taxon>
        <taxon>Culex</taxon>
        <taxon>Culex</taxon>
    </lineage>
</organism>
<dbReference type="AlphaFoldDB" id="A0ABD1D822"/>
<dbReference type="Proteomes" id="UP001562425">
    <property type="component" value="Unassembled WGS sequence"/>
</dbReference>
<gene>
    <name evidence="1" type="ORF">pipiens_002791</name>
</gene>
<dbReference type="EMBL" id="JBEHCU010006983">
    <property type="protein sequence ID" value="KAL1395799.1"/>
    <property type="molecule type" value="Genomic_DNA"/>
</dbReference>
<sequence length="114" mass="12547">MVVLEHATMTTALLGGPYAQGAPALKLIPKRFLGLHQWLSPMCAAKDMKELKCGAEEVRVSRCIVRMKNFLRGNDVIAKLCFVEELAAAHDLLGKNFDETICWQNGKLCARSSG</sequence>
<evidence type="ECO:0000313" key="1">
    <source>
        <dbReference type="EMBL" id="KAL1395799.1"/>
    </source>
</evidence>
<keyword evidence="2" id="KW-1185">Reference proteome</keyword>
<evidence type="ECO:0000313" key="2">
    <source>
        <dbReference type="Proteomes" id="UP001562425"/>
    </source>
</evidence>
<name>A0ABD1D822_CULPP</name>
<proteinExistence type="predicted"/>
<protein>
    <submittedName>
        <fullName evidence="1">Uncharacterized protein</fullName>
    </submittedName>
</protein>
<reference evidence="1 2" key="1">
    <citation type="submission" date="2024-05" db="EMBL/GenBank/DDBJ databases">
        <title>Culex pipiens pipiens assembly and annotation.</title>
        <authorList>
            <person name="Alout H."/>
            <person name="Durand T."/>
        </authorList>
    </citation>
    <scope>NUCLEOTIDE SEQUENCE [LARGE SCALE GENOMIC DNA]</scope>
    <source>
        <strain evidence="1">HA-2024</strain>
        <tissue evidence="1">Whole body</tissue>
    </source>
</reference>